<accession>Q18373</accession>
<dbReference type="CTD" id="183158"/>
<dbReference type="AGR" id="WB:WBGene00007897"/>
<dbReference type="SUPFAM" id="SSF56436">
    <property type="entry name" value="C-type lectin-like"/>
    <property type="match status" value="1"/>
</dbReference>
<dbReference type="OMA" id="TMAEMYY"/>
<dbReference type="FunCoup" id="Q18373">
    <property type="interactions" value="126"/>
</dbReference>
<evidence type="ECO:0000313" key="3">
    <source>
        <dbReference type="WormBase" id="C33D9.2"/>
    </source>
</evidence>
<dbReference type="PIR" id="T19679">
    <property type="entry name" value="T19679"/>
</dbReference>
<dbReference type="PaxDb" id="6239-C33D9.2"/>
<proteinExistence type="predicted"/>
<dbReference type="GeneID" id="183158"/>
<dbReference type="eggNOG" id="ENOG502TFVN">
    <property type="taxonomic scope" value="Eukaryota"/>
</dbReference>
<dbReference type="InterPro" id="IPR016187">
    <property type="entry name" value="CTDL_fold"/>
</dbReference>
<dbReference type="InParanoid" id="Q18373"/>
<dbReference type="PANTHER" id="PTHR47753:SF3">
    <property type="entry name" value="C-TYPE LECTIN"/>
    <property type="match status" value="1"/>
</dbReference>
<dbReference type="OrthoDB" id="5813760at2759"/>
<dbReference type="PANTHER" id="PTHR47753">
    <property type="entry name" value="C-TYPE LECTIN-RELATED"/>
    <property type="match status" value="1"/>
</dbReference>
<sequence length="335" mass="38391">MTFENFQNIYEKTIDLSSIKTCWMFDGTIHEAEKDYPDRGYTCTVKIPGWVADEKEAKDYCNSKLPFYITGHRPGGASTRCTFLVTVACEPDYWQILGKCYKVYDGKFTYKEAEDTCSKQSVGPELSPKVANFFARNMHLFLMEIENIRKAWVSVPNLEDYYENGKGHAAVYVQDAAYRHDERVGSIMMFDQNSEHQVICEYTPPMTMAEMYYLAHRYSEIYPIHVYKHGAIIPTQSYYTITQLQGKEMYNTQELKDACKGVGNILNVESFPITAIEQEFEDVKPYLKDHQFSLVDAYKNDGCSSGDYLTEGKQVYLGGTAKTGHCDAHSCIVKF</sequence>
<dbReference type="RefSeq" id="NP_501520.2">
    <property type="nucleotide sequence ID" value="NM_069119.2"/>
</dbReference>
<dbReference type="AlphaFoldDB" id="Q18373"/>
<evidence type="ECO:0000313" key="2">
    <source>
        <dbReference type="Proteomes" id="UP000001940"/>
    </source>
</evidence>
<reference evidence="1 2" key="1">
    <citation type="journal article" date="1998" name="Science">
        <title>Genome sequence of the nematode C. elegans: a platform for investigating biology.</title>
        <authorList>
            <consortium name="The C. elegans sequencing consortium"/>
            <person name="Sulson J.E."/>
            <person name="Waterston R."/>
        </authorList>
    </citation>
    <scope>NUCLEOTIDE SEQUENCE [LARGE SCALE GENOMIC DNA]</scope>
    <source>
        <strain evidence="1 2">Bristol N2</strain>
    </source>
</reference>
<dbReference type="KEGG" id="cel:CELE_C33D9.2"/>
<dbReference type="WormBase" id="C33D9.2">
    <property type="protein sequence ID" value="CE49627"/>
    <property type="gene ID" value="WBGene00007897"/>
    <property type="gene designation" value="clec-182"/>
</dbReference>
<organism evidence="1 2">
    <name type="scientific">Caenorhabditis elegans</name>
    <dbReference type="NCBI Taxonomy" id="6239"/>
    <lineage>
        <taxon>Eukaryota</taxon>
        <taxon>Metazoa</taxon>
        <taxon>Ecdysozoa</taxon>
        <taxon>Nematoda</taxon>
        <taxon>Chromadorea</taxon>
        <taxon>Rhabditida</taxon>
        <taxon>Rhabditina</taxon>
        <taxon>Rhabditomorpha</taxon>
        <taxon>Rhabditoidea</taxon>
        <taxon>Rhabditidae</taxon>
        <taxon>Peloderinae</taxon>
        <taxon>Caenorhabditis</taxon>
    </lineage>
</organism>
<protein>
    <submittedName>
        <fullName evidence="1">C-type lectin domain-containing protein</fullName>
    </submittedName>
</protein>
<name>Q18373_CAEEL</name>
<keyword evidence="2" id="KW-1185">Reference proteome</keyword>
<dbReference type="UCSC" id="C33D9.2">
    <property type="organism name" value="c. elegans"/>
</dbReference>
<dbReference type="Proteomes" id="UP000001940">
    <property type="component" value="Chromosome IV"/>
</dbReference>
<dbReference type="HOGENOM" id="CLU_829578_0_0_1"/>
<dbReference type="EMBL" id="BX284604">
    <property type="protein sequence ID" value="CAA92283.2"/>
    <property type="molecule type" value="Genomic_DNA"/>
</dbReference>
<gene>
    <name evidence="1 3" type="primary">clec-182</name>
    <name evidence="3" type="ORF">C33D9.2</name>
    <name evidence="1" type="ORF">CELE_C33D9.2</name>
</gene>
<evidence type="ECO:0000313" key="1">
    <source>
        <dbReference type="EMBL" id="CAA92283.2"/>
    </source>
</evidence>